<accession>A0A345CXI8</accession>
<dbReference type="PROSITE" id="PS51750">
    <property type="entry name" value="BRO_N"/>
    <property type="match status" value="1"/>
</dbReference>
<reference evidence="2 3" key="1">
    <citation type="submission" date="2016-01" db="EMBL/GenBank/DDBJ databases">
        <authorList>
            <person name="Oliw E.H."/>
        </authorList>
    </citation>
    <scope>NUCLEOTIDE SEQUENCE [LARGE SCALE GENOMIC DNA]</scope>
    <source>
        <strain evidence="2 3">MDcuke</strain>
    </source>
</reference>
<gene>
    <name evidence="2" type="ORF">AV903_22525</name>
</gene>
<dbReference type="Proteomes" id="UP000264980">
    <property type="component" value="Chromosome"/>
</dbReference>
<dbReference type="Pfam" id="PF02498">
    <property type="entry name" value="Bro-N"/>
    <property type="match status" value="1"/>
</dbReference>
<evidence type="ECO:0000259" key="1">
    <source>
        <dbReference type="PROSITE" id="PS51750"/>
    </source>
</evidence>
<dbReference type="RefSeq" id="WP_233481420.1">
    <property type="nucleotide sequence ID" value="NZ_CP013970.1"/>
</dbReference>
<proteinExistence type="predicted"/>
<protein>
    <recommendedName>
        <fullName evidence="1">Bro-N domain-containing protein</fullName>
    </recommendedName>
</protein>
<dbReference type="EMBL" id="CP013970">
    <property type="protein sequence ID" value="AXF78155.1"/>
    <property type="molecule type" value="Genomic_DNA"/>
</dbReference>
<dbReference type="SMART" id="SM01040">
    <property type="entry name" value="Bro-N"/>
    <property type="match status" value="1"/>
</dbReference>
<evidence type="ECO:0000313" key="2">
    <source>
        <dbReference type="EMBL" id="AXF78155.1"/>
    </source>
</evidence>
<dbReference type="AlphaFoldDB" id="A0A345CXI8"/>
<name>A0A345CXI8_9GAMM</name>
<evidence type="ECO:0000313" key="3">
    <source>
        <dbReference type="Proteomes" id="UP000264980"/>
    </source>
</evidence>
<dbReference type="InterPro" id="IPR003497">
    <property type="entry name" value="BRO_N_domain"/>
</dbReference>
<sequence length="259" mass="29341">MATQLIFKSHTLEAIEHEGQPWFTAATLAIALEYARRDSVTRIYDRNQDEFTPCMTTTVRLTVVRKTGSVLMDNRIFSLRGAHLIAMFASTPVAKEFRKWVLDLIDKEITQELPAPIVTEEKLPSGVYRCNSRKNPYSAQVNIDGKNIYVGVYPTIEDAVFARHEYLRRHHVNKVIEGNPDIVALAGVNARLLITIEHGQVTYSKIMHPDAITATPDNLPNVLKEYGWGKISIQQHQKIIEACVSVITRRCENLQITSK</sequence>
<organism evidence="2 3">
    <name type="scientific">Erwinia tracheiphila</name>
    <dbReference type="NCBI Taxonomy" id="65700"/>
    <lineage>
        <taxon>Bacteria</taxon>
        <taxon>Pseudomonadati</taxon>
        <taxon>Pseudomonadota</taxon>
        <taxon>Gammaproteobacteria</taxon>
        <taxon>Enterobacterales</taxon>
        <taxon>Erwiniaceae</taxon>
        <taxon>Erwinia</taxon>
    </lineage>
</organism>
<feature type="domain" description="Bro-N" evidence="1">
    <location>
        <begin position="1"/>
        <end position="113"/>
    </location>
</feature>